<protein>
    <submittedName>
        <fullName evidence="9">Rhomboid family intramembrane serine protease</fullName>
    </submittedName>
</protein>
<dbReference type="SUPFAM" id="SSF144091">
    <property type="entry name" value="Rhomboid-like"/>
    <property type="match status" value="1"/>
</dbReference>
<feature type="domain" description="Peptidase S54 rhomboid" evidence="8">
    <location>
        <begin position="171"/>
        <end position="251"/>
    </location>
</feature>
<feature type="transmembrane region" description="Helical" evidence="7">
    <location>
        <begin position="12"/>
        <end position="30"/>
    </location>
</feature>
<name>A0ABS1WPC9_9FLAO</name>
<gene>
    <name evidence="9" type="ORF">JAO71_14365</name>
</gene>
<evidence type="ECO:0000256" key="7">
    <source>
        <dbReference type="SAM" id="Phobius"/>
    </source>
</evidence>
<keyword evidence="10" id="KW-1185">Reference proteome</keyword>
<evidence type="ECO:0000259" key="8">
    <source>
        <dbReference type="Pfam" id="PF01694"/>
    </source>
</evidence>
<dbReference type="GO" id="GO:0006508">
    <property type="term" value="P:proteolysis"/>
    <property type="evidence" value="ECO:0007669"/>
    <property type="project" value="UniProtKB-KW"/>
</dbReference>
<evidence type="ECO:0000256" key="6">
    <source>
        <dbReference type="ARBA" id="ARBA00023136"/>
    </source>
</evidence>
<evidence type="ECO:0000313" key="10">
    <source>
        <dbReference type="Proteomes" id="UP000605013"/>
    </source>
</evidence>
<feature type="transmembrane region" description="Helical" evidence="7">
    <location>
        <begin position="98"/>
        <end position="116"/>
    </location>
</feature>
<dbReference type="PANTHER" id="PTHR43731">
    <property type="entry name" value="RHOMBOID PROTEASE"/>
    <property type="match status" value="1"/>
</dbReference>
<accession>A0ABS1WPC9</accession>
<dbReference type="GO" id="GO:0008233">
    <property type="term" value="F:peptidase activity"/>
    <property type="evidence" value="ECO:0007669"/>
    <property type="project" value="UniProtKB-KW"/>
</dbReference>
<evidence type="ECO:0000256" key="1">
    <source>
        <dbReference type="ARBA" id="ARBA00004141"/>
    </source>
</evidence>
<dbReference type="PANTHER" id="PTHR43731:SF14">
    <property type="entry name" value="PRESENILIN-ASSOCIATED RHOMBOID-LIKE PROTEIN, MITOCHONDRIAL"/>
    <property type="match status" value="1"/>
</dbReference>
<keyword evidence="6 7" id="KW-0472">Membrane</keyword>
<comment type="subcellular location">
    <subcellularLocation>
        <location evidence="1">Membrane</location>
        <topology evidence="1">Multi-pass membrane protein</topology>
    </subcellularLocation>
</comment>
<evidence type="ECO:0000256" key="5">
    <source>
        <dbReference type="ARBA" id="ARBA00022989"/>
    </source>
</evidence>
<evidence type="ECO:0000256" key="4">
    <source>
        <dbReference type="ARBA" id="ARBA00022801"/>
    </source>
</evidence>
<dbReference type="RefSeq" id="WP_203001493.1">
    <property type="nucleotide sequence ID" value="NZ_JAEMEF010000016.1"/>
</dbReference>
<feature type="transmembrane region" description="Helical" evidence="7">
    <location>
        <begin position="234"/>
        <end position="251"/>
    </location>
</feature>
<keyword evidence="9" id="KW-0645">Protease</keyword>
<reference evidence="9 10" key="1">
    <citation type="submission" date="2020-12" db="EMBL/GenBank/DDBJ databases">
        <title>Olleya sediminilitoris sp. nov., isolated from a tidal flat.</title>
        <authorList>
            <person name="Park S."/>
            <person name="Yoon J.-H."/>
        </authorList>
    </citation>
    <scope>NUCLEOTIDE SEQUENCE [LARGE SCALE GENOMIC DNA]</scope>
    <source>
        <strain evidence="9 10">YSTF-M6</strain>
    </source>
</reference>
<evidence type="ECO:0000256" key="2">
    <source>
        <dbReference type="ARBA" id="ARBA00009045"/>
    </source>
</evidence>
<keyword evidence="4" id="KW-0378">Hydrolase</keyword>
<sequence length="263" mass="29883">MIKITDTVKHLIIINVLFWIATLVLVKNGIDLNAIFSMHFPLNNEFKIWQVITHMFMHASYVNFGNGPSIFFLHIFSNMLGLWMFGSAVEKNLGKTKFLFLYFSCGLGAMILPLIIDYVNFYSIISPLIENGLDTQMLTSIMNEGKYNPEWSNIVGEDNWLKVSRIFYQESLGASGCIMGLLVAFGMMYPNSELMLLFLPIPIKAKVFIPLLLAYEIYSGIAGGSSIFGFNVGHFAHIGGAIVGFIIIWYWRKTQFNKNRWDS</sequence>
<dbReference type="Pfam" id="PF01694">
    <property type="entry name" value="Rhomboid"/>
    <property type="match status" value="2"/>
</dbReference>
<evidence type="ECO:0000313" key="9">
    <source>
        <dbReference type="EMBL" id="MBL7560986.1"/>
    </source>
</evidence>
<dbReference type="InterPro" id="IPR050925">
    <property type="entry name" value="Rhomboid_protease_S54"/>
</dbReference>
<keyword evidence="3 7" id="KW-0812">Transmembrane</keyword>
<feature type="transmembrane region" description="Helical" evidence="7">
    <location>
        <begin position="166"/>
        <end position="186"/>
    </location>
</feature>
<organism evidence="9 10">
    <name type="scientific">Olleya sediminilitoris</name>
    <dbReference type="NCBI Taxonomy" id="2795739"/>
    <lineage>
        <taxon>Bacteria</taxon>
        <taxon>Pseudomonadati</taxon>
        <taxon>Bacteroidota</taxon>
        <taxon>Flavobacteriia</taxon>
        <taxon>Flavobacteriales</taxon>
        <taxon>Flavobacteriaceae</taxon>
    </lineage>
</organism>
<feature type="domain" description="Peptidase S54 rhomboid" evidence="8">
    <location>
        <begin position="47"/>
        <end position="118"/>
    </location>
</feature>
<dbReference type="EMBL" id="JAEMEF010000016">
    <property type="protein sequence ID" value="MBL7560986.1"/>
    <property type="molecule type" value="Genomic_DNA"/>
</dbReference>
<comment type="caution">
    <text evidence="9">The sequence shown here is derived from an EMBL/GenBank/DDBJ whole genome shotgun (WGS) entry which is preliminary data.</text>
</comment>
<evidence type="ECO:0000256" key="3">
    <source>
        <dbReference type="ARBA" id="ARBA00022692"/>
    </source>
</evidence>
<keyword evidence="5 7" id="KW-1133">Transmembrane helix</keyword>
<comment type="similarity">
    <text evidence="2">Belongs to the peptidase S54 family.</text>
</comment>
<dbReference type="InterPro" id="IPR035952">
    <property type="entry name" value="Rhomboid-like_sf"/>
</dbReference>
<dbReference type="InterPro" id="IPR022764">
    <property type="entry name" value="Peptidase_S54_rhomboid_dom"/>
</dbReference>
<proteinExistence type="inferred from homology"/>
<feature type="transmembrane region" description="Helical" evidence="7">
    <location>
        <begin position="69"/>
        <end position="86"/>
    </location>
</feature>
<dbReference type="Gene3D" id="1.20.1540.10">
    <property type="entry name" value="Rhomboid-like"/>
    <property type="match status" value="1"/>
</dbReference>
<dbReference type="Proteomes" id="UP000605013">
    <property type="component" value="Unassembled WGS sequence"/>
</dbReference>